<keyword evidence="1" id="KW-0812">Transmembrane</keyword>
<feature type="transmembrane region" description="Helical" evidence="1">
    <location>
        <begin position="199"/>
        <end position="219"/>
    </location>
</feature>
<reference evidence="2 3" key="1">
    <citation type="submission" date="2023-07" db="EMBL/GenBank/DDBJ databases">
        <title>Closed genoem sequence of Methanomicrococcus sp. Hf6.</title>
        <authorList>
            <person name="Poehlein A."/>
            <person name="Protasov E."/>
            <person name="Platt K."/>
            <person name="Reeh H."/>
            <person name="Daniel R."/>
            <person name="Brune A."/>
        </authorList>
    </citation>
    <scope>NUCLEOTIDE SEQUENCE [LARGE SCALE GENOMIC DNA]</scope>
    <source>
        <strain evidence="2 3">Hf6</strain>
    </source>
</reference>
<keyword evidence="1" id="KW-0472">Membrane</keyword>
<keyword evidence="3" id="KW-1185">Reference proteome</keyword>
<keyword evidence="1" id="KW-1133">Transmembrane helix</keyword>
<accession>A0AA96ZSW3</accession>
<feature type="transmembrane region" description="Helical" evidence="1">
    <location>
        <begin position="149"/>
        <end position="169"/>
    </location>
</feature>
<organism evidence="2 3">
    <name type="scientific">Methanimicrococcus hongohii</name>
    <dbReference type="NCBI Taxonomy" id="3028295"/>
    <lineage>
        <taxon>Archaea</taxon>
        <taxon>Methanobacteriati</taxon>
        <taxon>Methanobacteriota</taxon>
        <taxon>Stenosarchaea group</taxon>
        <taxon>Methanomicrobia</taxon>
        <taxon>Methanosarcinales</taxon>
        <taxon>Methanosarcinaceae</taxon>
        <taxon>Methanimicrococcus</taxon>
    </lineage>
</organism>
<feature type="transmembrane region" description="Helical" evidence="1">
    <location>
        <begin position="54"/>
        <end position="72"/>
    </location>
</feature>
<evidence type="ECO:0000313" key="2">
    <source>
        <dbReference type="EMBL" id="WNY23914.1"/>
    </source>
</evidence>
<feature type="transmembrane region" description="Helical" evidence="1">
    <location>
        <begin position="12"/>
        <end position="34"/>
    </location>
</feature>
<sequence>MQTLNERNIISFVECCILSFPLILFSFLFASQIIPQLVRFLGGENVNWWAIDSLSFTDCVTFIFIFILNYILYCILKKKYNFEIYVFLYGVGFTSCCVTLVILIQTFFIKYAEIGLLLWCIFYMLSFMPVYYSYAILYQDEKKETDSVLSRLPLTIFVFSLISTVVEIINSRPPVAGVLLLLFGLYVNYFIFKKFRLSLRGFAWSMFLPMVIVFCYRILTTPFL</sequence>
<feature type="transmembrane region" description="Helical" evidence="1">
    <location>
        <begin position="84"/>
        <end position="108"/>
    </location>
</feature>
<feature type="transmembrane region" description="Helical" evidence="1">
    <location>
        <begin position="175"/>
        <end position="192"/>
    </location>
</feature>
<dbReference type="AlphaFoldDB" id="A0AA96ZSW3"/>
<name>A0AA96ZSW3_9EURY</name>
<dbReference type="Proteomes" id="UP001302978">
    <property type="component" value="Chromosome"/>
</dbReference>
<proteinExistence type="predicted"/>
<gene>
    <name evidence="2" type="ORF">MmiHf6_12370</name>
</gene>
<dbReference type="KEGG" id="mehf:MmiHf6_12370"/>
<feature type="transmembrane region" description="Helical" evidence="1">
    <location>
        <begin position="114"/>
        <end position="137"/>
    </location>
</feature>
<dbReference type="EMBL" id="CP131059">
    <property type="protein sequence ID" value="WNY23914.1"/>
    <property type="molecule type" value="Genomic_DNA"/>
</dbReference>
<evidence type="ECO:0000313" key="3">
    <source>
        <dbReference type="Proteomes" id="UP001302978"/>
    </source>
</evidence>
<protein>
    <submittedName>
        <fullName evidence="2">Uncharacterized protein</fullName>
    </submittedName>
</protein>
<evidence type="ECO:0000256" key="1">
    <source>
        <dbReference type="SAM" id="Phobius"/>
    </source>
</evidence>